<evidence type="ECO:0000256" key="5">
    <source>
        <dbReference type="ARBA" id="ARBA00023136"/>
    </source>
</evidence>
<evidence type="ECO:0000256" key="7">
    <source>
        <dbReference type="SAM" id="Phobius"/>
    </source>
</evidence>
<evidence type="ECO:0000256" key="6">
    <source>
        <dbReference type="ARBA" id="ARBA00034125"/>
    </source>
</evidence>
<feature type="domain" description="Threonine/serine exporter-like N-terminal" evidence="8">
    <location>
        <begin position="9"/>
        <end position="247"/>
    </location>
</feature>
<evidence type="ECO:0000313" key="9">
    <source>
        <dbReference type="EMBL" id="MDW8799534.1"/>
    </source>
</evidence>
<dbReference type="InterPro" id="IPR050539">
    <property type="entry name" value="ThrE_Dicarb/AminoAcid_Exp"/>
</dbReference>
<reference evidence="9 10" key="1">
    <citation type="submission" date="2023-04" db="EMBL/GenBank/DDBJ databases">
        <title>Clostridium tannerae sp. nov., isolated from the fecal material of an alpaca.</title>
        <authorList>
            <person name="Miller S."/>
            <person name="Hendry M."/>
            <person name="King J."/>
            <person name="Sankaranarayanan K."/>
            <person name="Lawson P.A."/>
        </authorList>
    </citation>
    <scope>NUCLEOTIDE SEQUENCE [LARGE SCALE GENOMIC DNA]</scope>
    <source>
        <strain evidence="9 10">A1-XYC3</strain>
    </source>
</reference>
<feature type="transmembrane region" description="Helical" evidence="7">
    <location>
        <begin position="165"/>
        <end position="187"/>
    </location>
</feature>
<proteinExistence type="inferred from homology"/>
<sequence length="254" mass="27472">MDISRVLNIATYAGKIILENGGEIYRVEETIIRICNAYNIKIVEPFATPTAIIVSASSEYGQNISIIKRIKKRSLNLEKISQVNDISRNIKNKGFTLEYIESELHKVENSKSYSIKVNILFSGITAAFFALVFGGNLRDFFVSFIIGCLIKSTSTLLGFLQTNDFFVNTLCGALAALVALLSVHLGIGAHADKIIIGSIMLLVPGLAITNAIRDTIAGDLIAGISRGVEAFLIAIAIAVGTGATMKIWFLLLEG</sequence>
<dbReference type="InterPro" id="IPR010619">
    <property type="entry name" value="ThrE-like_N"/>
</dbReference>
<feature type="transmembrane region" description="Helical" evidence="7">
    <location>
        <begin position="140"/>
        <end position="159"/>
    </location>
</feature>
<organism evidence="9 10">
    <name type="scientific">Clostridium tanneri</name>
    <dbReference type="NCBI Taxonomy" id="3037988"/>
    <lineage>
        <taxon>Bacteria</taxon>
        <taxon>Bacillati</taxon>
        <taxon>Bacillota</taxon>
        <taxon>Clostridia</taxon>
        <taxon>Eubacteriales</taxon>
        <taxon>Clostridiaceae</taxon>
        <taxon>Clostridium</taxon>
    </lineage>
</organism>
<dbReference type="RefSeq" id="WP_261670685.1">
    <property type="nucleotide sequence ID" value="NZ_JARUJP010000001.1"/>
</dbReference>
<evidence type="ECO:0000256" key="1">
    <source>
        <dbReference type="ARBA" id="ARBA00004651"/>
    </source>
</evidence>
<comment type="subcellular location">
    <subcellularLocation>
        <location evidence="1">Cell membrane</location>
        <topology evidence="1">Multi-pass membrane protein</topology>
    </subcellularLocation>
</comment>
<evidence type="ECO:0000256" key="3">
    <source>
        <dbReference type="ARBA" id="ARBA00022692"/>
    </source>
</evidence>
<name>A0ABU4JN02_9CLOT</name>
<comment type="caution">
    <text evidence="9">The sequence shown here is derived from an EMBL/GenBank/DDBJ whole genome shotgun (WGS) entry which is preliminary data.</text>
</comment>
<feature type="transmembrane region" description="Helical" evidence="7">
    <location>
        <begin position="113"/>
        <end position="133"/>
    </location>
</feature>
<gene>
    <name evidence="9" type="ORF">P8V03_00025</name>
</gene>
<keyword evidence="4 7" id="KW-1133">Transmembrane helix</keyword>
<evidence type="ECO:0000256" key="4">
    <source>
        <dbReference type="ARBA" id="ARBA00022989"/>
    </source>
</evidence>
<evidence type="ECO:0000313" key="10">
    <source>
        <dbReference type="Proteomes" id="UP001281656"/>
    </source>
</evidence>
<dbReference type="PANTHER" id="PTHR34390">
    <property type="entry name" value="UPF0442 PROTEIN YJJB-RELATED"/>
    <property type="match status" value="1"/>
</dbReference>
<dbReference type="PANTHER" id="PTHR34390:SF2">
    <property type="entry name" value="SUCCINATE TRANSPORTER SUBUNIT YJJP-RELATED"/>
    <property type="match status" value="1"/>
</dbReference>
<evidence type="ECO:0000256" key="2">
    <source>
        <dbReference type="ARBA" id="ARBA00022475"/>
    </source>
</evidence>
<accession>A0ABU4JN02</accession>
<dbReference type="Proteomes" id="UP001281656">
    <property type="component" value="Unassembled WGS sequence"/>
</dbReference>
<feature type="transmembrane region" description="Helical" evidence="7">
    <location>
        <begin position="232"/>
        <end position="252"/>
    </location>
</feature>
<keyword evidence="2" id="KW-1003">Cell membrane</keyword>
<dbReference type="Pfam" id="PF06738">
    <property type="entry name" value="ThrE"/>
    <property type="match status" value="1"/>
</dbReference>
<comment type="similarity">
    <text evidence="6">Belongs to the ThrE exporter (TC 2.A.79) family.</text>
</comment>
<feature type="transmembrane region" description="Helical" evidence="7">
    <location>
        <begin position="194"/>
        <end position="212"/>
    </location>
</feature>
<dbReference type="EMBL" id="JARUJP010000001">
    <property type="protein sequence ID" value="MDW8799534.1"/>
    <property type="molecule type" value="Genomic_DNA"/>
</dbReference>
<protein>
    <submittedName>
        <fullName evidence="9">Threonine/serine exporter family protein</fullName>
    </submittedName>
</protein>
<keyword evidence="3 7" id="KW-0812">Transmembrane</keyword>
<keyword evidence="5 7" id="KW-0472">Membrane</keyword>
<evidence type="ECO:0000259" key="8">
    <source>
        <dbReference type="Pfam" id="PF06738"/>
    </source>
</evidence>
<keyword evidence="10" id="KW-1185">Reference proteome</keyword>